<comment type="caution">
    <text evidence="8">The sequence shown here is derived from an EMBL/GenBank/DDBJ whole genome shotgun (WGS) entry which is preliminary data.</text>
</comment>
<evidence type="ECO:0000256" key="2">
    <source>
        <dbReference type="ARBA" id="ARBA00013081"/>
    </source>
</evidence>
<gene>
    <name evidence="8" type="ORF">SNEC2469_LOCUS29386</name>
</gene>
<dbReference type="GO" id="GO:0008420">
    <property type="term" value="F:RNA polymerase II CTD heptapeptide repeat phosphatase activity"/>
    <property type="evidence" value="ECO:0007669"/>
    <property type="project" value="InterPro"/>
</dbReference>
<dbReference type="InterPro" id="IPR036420">
    <property type="entry name" value="BRCT_dom_sf"/>
</dbReference>
<keyword evidence="9" id="KW-1185">Reference proteome</keyword>
<evidence type="ECO:0000313" key="8">
    <source>
        <dbReference type="EMBL" id="CAE7887622.1"/>
    </source>
</evidence>
<keyword evidence="3" id="KW-0378">Hydrolase</keyword>
<organism evidence="8 9">
    <name type="scientific">Symbiodinium necroappetens</name>
    <dbReference type="NCBI Taxonomy" id="1628268"/>
    <lineage>
        <taxon>Eukaryota</taxon>
        <taxon>Sar</taxon>
        <taxon>Alveolata</taxon>
        <taxon>Dinophyceae</taxon>
        <taxon>Suessiales</taxon>
        <taxon>Symbiodiniaceae</taxon>
        <taxon>Symbiodinium</taxon>
    </lineage>
</organism>
<comment type="catalytic activity">
    <reaction evidence="6">
        <text>O-phospho-L-threonyl-[protein] + H2O = L-threonyl-[protein] + phosphate</text>
        <dbReference type="Rhea" id="RHEA:47004"/>
        <dbReference type="Rhea" id="RHEA-COMP:11060"/>
        <dbReference type="Rhea" id="RHEA-COMP:11605"/>
        <dbReference type="ChEBI" id="CHEBI:15377"/>
        <dbReference type="ChEBI" id="CHEBI:30013"/>
        <dbReference type="ChEBI" id="CHEBI:43474"/>
        <dbReference type="ChEBI" id="CHEBI:61977"/>
        <dbReference type="EC" id="3.1.3.16"/>
    </reaction>
</comment>
<sequence>MAGEGGEGRSVASSLPALRSRTLQGCRLCLTGFFHSDIQWPERLGAELVTAPENATHVVVARRTEKWLKALALQQAGGLSIVHPGWLLYAAVTWRRPCEEKFPFPKEGSCKSFLDIWSSEALSVEDGEPTLEKERKSMGFLGFRVLGDRLEALWSRPKWRQRRFQLKPSVGEHPCFAGFTSMIRDSGRCGGWQRTYPEVGQKRAYLNVGMGRRSEFTLEDLVAGHINVWAEEGSTDLQRDVAVKAAEIYANVHNVDELKPAAGSASWMEHECKVMGEMPFMYTCSDRINVLLQRCGFDNAFVMAHDFLVNFPGPVNNKSSTNADIIFYLCQELVDVNPNPYHVANTFAHELAHVIQGGFGTSTTVMMEGGATWLEGSLLNLAPRPMVYAWGFRDWTLGPGAA</sequence>
<protein>
    <recommendedName>
        <fullName evidence="2">protein-serine/threonine phosphatase</fullName>
        <ecNumber evidence="2">3.1.3.16</ecNumber>
    </recommendedName>
</protein>
<dbReference type="EC" id="3.1.3.16" evidence="2"/>
<dbReference type="Pfam" id="PF00533">
    <property type="entry name" value="BRCT"/>
    <property type="match status" value="1"/>
</dbReference>
<name>A0A813B0Q6_9DINO</name>
<dbReference type="PANTHER" id="PTHR23081:SF36">
    <property type="entry name" value="RNA POLYMERASE II SUBUNIT A C-TERMINAL DOMAIN PHOSPHATASE"/>
    <property type="match status" value="1"/>
</dbReference>
<dbReference type="Gene3D" id="3.40.50.10190">
    <property type="entry name" value="BRCT domain"/>
    <property type="match status" value="1"/>
</dbReference>
<dbReference type="OrthoDB" id="437445at2759"/>
<dbReference type="PANTHER" id="PTHR23081">
    <property type="entry name" value="RNA POLYMERASE II CTD PHOSPHATASE"/>
    <property type="match status" value="1"/>
</dbReference>
<evidence type="ECO:0000256" key="3">
    <source>
        <dbReference type="ARBA" id="ARBA00022801"/>
    </source>
</evidence>
<dbReference type="AlphaFoldDB" id="A0A813B0Q6"/>
<accession>A0A813B0Q6</accession>
<dbReference type="PROSITE" id="PS50172">
    <property type="entry name" value="BRCT"/>
    <property type="match status" value="1"/>
</dbReference>
<feature type="domain" description="BRCT" evidence="7">
    <location>
        <begin position="18"/>
        <end position="88"/>
    </location>
</feature>
<reference evidence="8" key="1">
    <citation type="submission" date="2021-02" db="EMBL/GenBank/DDBJ databases">
        <authorList>
            <person name="Dougan E. K."/>
            <person name="Rhodes N."/>
            <person name="Thang M."/>
            <person name="Chan C."/>
        </authorList>
    </citation>
    <scope>NUCLEOTIDE SEQUENCE</scope>
</reference>
<dbReference type="EMBL" id="CAJNJA010065997">
    <property type="protein sequence ID" value="CAE7887622.1"/>
    <property type="molecule type" value="Genomic_DNA"/>
</dbReference>
<dbReference type="SUPFAM" id="SSF52113">
    <property type="entry name" value="BRCT domain"/>
    <property type="match status" value="1"/>
</dbReference>
<evidence type="ECO:0000256" key="6">
    <source>
        <dbReference type="ARBA" id="ARBA00048336"/>
    </source>
</evidence>
<evidence type="ECO:0000313" key="9">
    <source>
        <dbReference type="Proteomes" id="UP000601435"/>
    </source>
</evidence>
<dbReference type="Proteomes" id="UP000601435">
    <property type="component" value="Unassembled WGS sequence"/>
</dbReference>
<dbReference type="InterPro" id="IPR001357">
    <property type="entry name" value="BRCT_dom"/>
</dbReference>
<evidence type="ECO:0000256" key="5">
    <source>
        <dbReference type="ARBA" id="ARBA00047761"/>
    </source>
</evidence>
<comment type="catalytic activity">
    <reaction evidence="5">
        <text>O-phospho-L-seryl-[protein] + H2O = L-seryl-[protein] + phosphate</text>
        <dbReference type="Rhea" id="RHEA:20629"/>
        <dbReference type="Rhea" id="RHEA-COMP:9863"/>
        <dbReference type="Rhea" id="RHEA-COMP:11604"/>
        <dbReference type="ChEBI" id="CHEBI:15377"/>
        <dbReference type="ChEBI" id="CHEBI:29999"/>
        <dbReference type="ChEBI" id="CHEBI:43474"/>
        <dbReference type="ChEBI" id="CHEBI:83421"/>
        <dbReference type="EC" id="3.1.3.16"/>
    </reaction>
</comment>
<comment type="subcellular location">
    <subcellularLocation>
        <location evidence="1">Nucleus</location>
    </subcellularLocation>
</comment>
<dbReference type="GO" id="GO:0005634">
    <property type="term" value="C:nucleus"/>
    <property type="evidence" value="ECO:0007669"/>
    <property type="project" value="UniProtKB-SubCell"/>
</dbReference>
<evidence type="ECO:0000259" key="7">
    <source>
        <dbReference type="PROSITE" id="PS50172"/>
    </source>
</evidence>
<evidence type="ECO:0000256" key="1">
    <source>
        <dbReference type="ARBA" id="ARBA00004123"/>
    </source>
</evidence>
<dbReference type="InterPro" id="IPR039189">
    <property type="entry name" value="Fcp1"/>
</dbReference>
<keyword evidence="4" id="KW-0539">Nucleus</keyword>
<evidence type="ECO:0000256" key="4">
    <source>
        <dbReference type="ARBA" id="ARBA00023242"/>
    </source>
</evidence>
<proteinExistence type="predicted"/>